<dbReference type="GO" id="GO:0003743">
    <property type="term" value="F:translation initiation factor activity"/>
    <property type="evidence" value="ECO:0007669"/>
    <property type="project" value="UniProtKB-KW"/>
</dbReference>
<dbReference type="OrthoDB" id="341578at2759"/>
<name>A0A8J4YWD9_CHIOP</name>
<proteinExistence type="predicted"/>
<organism evidence="1 2">
    <name type="scientific">Chionoecetes opilio</name>
    <name type="common">Atlantic snow crab</name>
    <name type="synonym">Cancer opilio</name>
    <dbReference type="NCBI Taxonomy" id="41210"/>
    <lineage>
        <taxon>Eukaryota</taxon>
        <taxon>Metazoa</taxon>
        <taxon>Ecdysozoa</taxon>
        <taxon>Arthropoda</taxon>
        <taxon>Crustacea</taxon>
        <taxon>Multicrustacea</taxon>
        <taxon>Malacostraca</taxon>
        <taxon>Eumalacostraca</taxon>
        <taxon>Eucarida</taxon>
        <taxon>Decapoda</taxon>
        <taxon>Pleocyemata</taxon>
        <taxon>Brachyura</taxon>
        <taxon>Eubrachyura</taxon>
        <taxon>Majoidea</taxon>
        <taxon>Majidae</taxon>
        <taxon>Chionoecetes</taxon>
    </lineage>
</organism>
<keyword evidence="1" id="KW-0396">Initiation factor</keyword>
<gene>
    <name evidence="1" type="primary">PEK_1</name>
    <name evidence="1" type="ORF">GWK47_029613</name>
</gene>
<accession>A0A8J4YWD9</accession>
<reference evidence="1" key="1">
    <citation type="submission" date="2020-07" db="EMBL/GenBank/DDBJ databases">
        <title>The High-quality genome of the commercially important snow crab, Chionoecetes opilio.</title>
        <authorList>
            <person name="Jeong J.-H."/>
            <person name="Ryu S."/>
        </authorList>
    </citation>
    <scope>NUCLEOTIDE SEQUENCE</scope>
    <source>
        <strain evidence="1">MADBK_172401_WGS</strain>
        <tissue evidence="1">Digestive gland</tissue>
    </source>
</reference>
<comment type="caution">
    <text evidence="1">The sequence shown here is derived from an EMBL/GenBank/DDBJ whole genome shotgun (WGS) entry which is preliminary data.</text>
</comment>
<dbReference type="GO" id="GO:0016301">
    <property type="term" value="F:kinase activity"/>
    <property type="evidence" value="ECO:0007669"/>
    <property type="project" value="UniProtKB-KW"/>
</dbReference>
<protein>
    <submittedName>
        <fullName evidence="1">Eukaryotic translation initiation factor 2-alpha kinase</fullName>
    </submittedName>
</protein>
<dbReference type="Proteomes" id="UP000770661">
    <property type="component" value="Unassembled WGS sequence"/>
</dbReference>
<keyword evidence="1" id="KW-0418">Kinase</keyword>
<dbReference type="EMBL" id="JACEEZ010000827">
    <property type="protein sequence ID" value="KAG0729801.1"/>
    <property type="molecule type" value="Genomic_DNA"/>
</dbReference>
<dbReference type="Gene3D" id="2.130.10.10">
    <property type="entry name" value="YVTN repeat-like/Quinoprotein amine dehydrogenase"/>
    <property type="match status" value="1"/>
</dbReference>
<evidence type="ECO:0000313" key="2">
    <source>
        <dbReference type="Proteomes" id="UP000770661"/>
    </source>
</evidence>
<evidence type="ECO:0000313" key="1">
    <source>
        <dbReference type="EMBL" id="KAG0729801.1"/>
    </source>
</evidence>
<keyword evidence="1" id="KW-0648">Protein biosynthesis</keyword>
<dbReference type="SUPFAM" id="SSF50998">
    <property type="entry name" value="Quinoprotein alcohol dehydrogenase-like"/>
    <property type="match status" value="1"/>
</dbReference>
<dbReference type="AlphaFoldDB" id="A0A8J4YWD9"/>
<keyword evidence="2" id="KW-1185">Reference proteome</keyword>
<sequence length="214" mass="23058">MASRAKITEVSGLALGSGRVVYVCLASGCHRQDTAAPHPPRLLVVRRVTQTVRAVDPRTGDERWNFSVGQHEVNLGGGGGCGSEGVKGRDAPSPPLPSLHFVVPDGVVMGMDQDQALLWQQKLTSPVVNAWRVLKDELQEVDLFSTATIPALAPDKAGRATEEAGGPEKQAALYVGVHQQQLYIQQSNKMHHHFNSATRLFTAEGVCVCVFTEL</sequence>
<dbReference type="InterPro" id="IPR015943">
    <property type="entry name" value="WD40/YVTN_repeat-like_dom_sf"/>
</dbReference>
<dbReference type="InterPro" id="IPR011047">
    <property type="entry name" value="Quinoprotein_ADH-like_sf"/>
</dbReference>
<keyword evidence="1" id="KW-0808">Transferase</keyword>